<reference evidence="13" key="1">
    <citation type="journal article" date="2012" name="PLoS ONE">
        <title>Gene sets for utilization of primary and secondary nutrition supplies in the distal gut of endangered iberian lynx.</title>
        <authorList>
            <person name="Alcaide M."/>
            <person name="Messina E."/>
            <person name="Richter M."/>
            <person name="Bargiela R."/>
            <person name="Peplies J."/>
            <person name="Huws S.A."/>
            <person name="Newbold C.J."/>
            <person name="Golyshin P.N."/>
            <person name="Simon M.A."/>
            <person name="Lopez G."/>
            <person name="Yakimov M.M."/>
            <person name="Ferrer M."/>
        </authorList>
    </citation>
    <scope>NUCLEOTIDE SEQUENCE</scope>
</reference>
<keyword evidence="3" id="KW-0547">Nucleotide-binding</keyword>
<dbReference type="GO" id="GO:0006310">
    <property type="term" value="P:DNA recombination"/>
    <property type="evidence" value="ECO:0007669"/>
    <property type="project" value="InterPro"/>
</dbReference>
<dbReference type="InterPro" id="IPR032284">
    <property type="entry name" value="RecQ_Zn-bd"/>
</dbReference>
<keyword evidence="4" id="KW-0378">Hydrolase</keyword>
<evidence type="ECO:0000256" key="7">
    <source>
        <dbReference type="ARBA" id="ARBA00023125"/>
    </source>
</evidence>
<dbReference type="NCBIfam" id="TIGR00614">
    <property type="entry name" value="recQ_fam"/>
    <property type="match status" value="1"/>
</dbReference>
<comment type="catalytic activity">
    <reaction evidence="9">
        <text>Couples ATP hydrolysis with the unwinding of duplex DNA by translocating in the 3'-5' direction.</text>
        <dbReference type="EC" id="5.6.2.4"/>
    </reaction>
</comment>
<dbReference type="GO" id="GO:0043590">
    <property type="term" value="C:bacterial nucleoid"/>
    <property type="evidence" value="ECO:0007669"/>
    <property type="project" value="TreeGrafter"/>
</dbReference>
<dbReference type="GO" id="GO:0003677">
    <property type="term" value="F:DNA binding"/>
    <property type="evidence" value="ECO:0007669"/>
    <property type="project" value="UniProtKB-KW"/>
</dbReference>
<evidence type="ECO:0000256" key="4">
    <source>
        <dbReference type="ARBA" id="ARBA00022801"/>
    </source>
</evidence>
<organism evidence="13">
    <name type="scientific">gut metagenome</name>
    <dbReference type="NCBI Taxonomy" id="749906"/>
    <lineage>
        <taxon>unclassified sequences</taxon>
        <taxon>metagenomes</taxon>
        <taxon>organismal metagenomes</taxon>
    </lineage>
</organism>
<dbReference type="InterPro" id="IPR004589">
    <property type="entry name" value="DNA_helicase_ATP-dep_RecQ"/>
</dbReference>
<dbReference type="PROSITE" id="PS51194">
    <property type="entry name" value="HELICASE_CTER"/>
    <property type="match status" value="1"/>
</dbReference>
<dbReference type="CDD" id="cd17920">
    <property type="entry name" value="DEXHc_RecQ"/>
    <property type="match status" value="1"/>
</dbReference>
<dbReference type="FunFam" id="3.40.50.300:FF:001389">
    <property type="entry name" value="ATP-dependent DNA helicase RecQ"/>
    <property type="match status" value="1"/>
</dbReference>
<feature type="domain" description="Helicase ATP-binding" evidence="11">
    <location>
        <begin position="107"/>
        <end position="275"/>
    </location>
</feature>
<name>J9GK87_9ZZZZ</name>
<dbReference type="PROSITE" id="PS51192">
    <property type="entry name" value="HELICASE_ATP_BIND_1"/>
    <property type="match status" value="1"/>
</dbReference>
<evidence type="ECO:0000256" key="10">
    <source>
        <dbReference type="ARBA" id="ARBA00034808"/>
    </source>
</evidence>
<dbReference type="InterPro" id="IPR036388">
    <property type="entry name" value="WH-like_DNA-bd_sf"/>
</dbReference>
<dbReference type="GO" id="GO:0005737">
    <property type="term" value="C:cytoplasm"/>
    <property type="evidence" value="ECO:0007669"/>
    <property type="project" value="TreeGrafter"/>
</dbReference>
<accession>J9GK87</accession>
<evidence type="ECO:0000256" key="2">
    <source>
        <dbReference type="ARBA" id="ARBA00022723"/>
    </source>
</evidence>
<evidence type="ECO:0000256" key="9">
    <source>
        <dbReference type="ARBA" id="ARBA00034617"/>
    </source>
</evidence>
<dbReference type="Gene3D" id="1.10.10.10">
    <property type="entry name" value="Winged helix-like DNA-binding domain superfamily/Winged helix DNA-binding domain"/>
    <property type="match status" value="1"/>
</dbReference>
<keyword evidence="7" id="KW-0238">DNA-binding</keyword>
<dbReference type="GO" id="GO:0046872">
    <property type="term" value="F:metal ion binding"/>
    <property type="evidence" value="ECO:0007669"/>
    <property type="project" value="UniProtKB-KW"/>
</dbReference>
<evidence type="ECO:0000313" key="13">
    <source>
        <dbReference type="EMBL" id="EJX00050.1"/>
    </source>
</evidence>
<dbReference type="AlphaFoldDB" id="J9GK87"/>
<protein>
    <recommendedName>
        <fullName evidence="10">DNA 3'-5' helicase</fullName>
        <ecNumber evidence="10">5.6.2.4</ecNumber>
    </recommendedName>
</protein>
<evidence type="ECO:0000256" key="1">
    <source>
        <dbReference type="ARBA" id="ARBA00005446"/>
    </source>
</evidence>
<dbReference type="GO" id="GO:0005524">
    <property type="term" value="F:ATP binding"/>
    <property type="evidence" value="ECO:0007669"/>
    <property type="project" value="UniProtKB-KW"/>
</dbReference>
<dbReference type="GO" id="GO:0016787">
    <property type="term" value="F:hydrolase activity"/>
    <property type="evidence" value="ECO:0007669"/>
    <property type="project" value="UniProtKB-KW"/>
</dbReference>
<evidence type="ECO:0000256" key="3">
    <source>
        <dbReference type="ARBA" id="ARBA00022741"/>
    </source>
</evidence>
<gene>
    <name evidence="13" type="ORF">EVA_11845</name>
</gene>
<dbReference type="GO" id="GO:0030894">
    <property type="term" value="C:replisome"/>
    <property type="evidence" value="ECO:0007669"/>
    <property type="project" value="TreeGrafter"/>
</dbReference>
<dbReference type="Gene3D" id="3.40.50.300">
    <property type="entry name" value="P-loop containing nucleotide triphosphate hydrolases"/>
    <property type="match status" value="2"/>
</dbReference>
<dbReference type="Pfam" id="PF16124">
    <property type="entry name" value="RecQ_Zn_bind"/>
    <property type="match status" value="1"/>
</dbReference>
<dbReference type="PANTHER" id="PTHR13710:SF105">
    <property type="entry name" value="ATP-DEPENDENT DNA HELICASE Q1"/>
    <property type="match status" value="1"/>
</dbReference>
<dbReference type="SMART" id="SM00487">
    <property type="entry name" value="DEXDc"/>
    <property type="match status" value="1"/>
</dbReference>
<keyword evidence="5 13" id="KW-0347">Helicase</keyword>
<dbReference type="GO" id="GO:0043138">
    <property type="term" value="F:3'-5' DNA helicase activity"/>
    <property type="evidence" value="ECO:0007669"/>
    <property type="project" value="UniProtKB-EC"/>
</dbReference>
<comment type="caution">
    <text evidence="13">The sequence shown here is derived from an EMBL/GenBank/DDBJ whole genome shotgun (WGS) entry which is preliminary data.</text>
</comment>
<sequence length="718" mass="82448">MRTSVLAKSKTTSTCTTCLFASSHSHRKPFACPGRTDGLLFSHPIWLTMNNDIPYFDDIPLPELHEGWDLSPAETPETTTGPRQSFHEVLHTYWGYDNFRGIQLDIIQSIAAGKDTLGLMPTGGGKSIAFQVPALTMKGVCIVITPLIALMKDQVNHLKERGISAAAIYSGQSKEEILRHLENAVFGAYKFLYVSPERLATPIFLNKVKKMEVCFITVDEAHCISQWGYDFRPSYLKIAEIRKILPNIPVLALTATATPKVVQDICENLTPENTEGISNSFTVHQMSFARPNLHYIVRQTQDKPAELIHILKSVEGSAIVYTRSRKGTREVCQLLEEAGFSALYYHAGLTDVDKDVRQCAWQENESRVMVATNAFGMGIDKSDVRLVIHMNLPDSIEAYFQEAGRAGRDGKTAYAVLLYNPSDQKKMLRRIPETFPEKEYIQKVYDCLAYFFELPIGEGYNTTFEFNLQRFCVVYKLFPVPVVNALNLLTRAGYIEFRDTEESTSRIYFLAERDELYNYHRLPVMGDKIIQSLLRHYCGLFSDYVYIDESLLAKECDTNENEIYHTLVLLTHMRILHYIPRKRTPYITYLTRRVDGYQVILTPEVYEKRKEQYVQRIQSILDYATEQDFCRSRFLLEYFGDHEGQDCGGCDVCLSHQQEDTNDQLIRQQLQRLFADGQLHSPQEIYCIGYDRSRCAEILEELIQEEEVVMIQGKYRKI</sequence>
<dbReference type="PANTHER" id="PTHR13710">
    <property type="entry name" value="DNA HELICASE RECQ FAMILY MEMBER"/>
    <property type="match status" value="1"/>
</dbReference>
<evidence type="ECO:0000256" key="5">
    <source>
        <dbReference type="ARBA" id="ARBA00022806"/>
    </source>
</evidence>
<evidence type="ECO:0000259" key="11">
    <source>
        <dbReference type="PROSITE" id="PS51192"/>
    </source>
</evidence>
<dbReference type="SUPFAM" id="SSF52540">
    <property type="entry name" value="P-loop containing nucleoside triphosphate hydrolases"/>
    <property type="match status" value="1"/>
</dbReference>
<dbReference type="EC" id="5.6.2.4" evidence="10"/>
<dbReference type="InterPro" id="IPR011545">
    <property type="entry name" value="DEAD/DEAH_box_helicase_dom"/>
</dbReference>
<dbReference type="GO" id="GO:0009378">
    <property type="term" value="F:four-way junction helicase activity"/>
    <property type="evidence" value="ECO:0007669"/>
    <property type="project" value="TreeGrafter"/>
</dbReference>
<comment type="similarity">
    <text evidence="1">Belongs to the helicase family. RecQ subfamily.</text>
</comment>
<dbReference type="EMBL" id="AMCI01003545">
    <property type="protein sequence ID" value="EJX00050.1"/>
    <property type="molecule type" value="Genomic_DNA"/>
</dbReference>
<evidence type="ECO:0000256" key="8">
    <source>
        <dbReference type="ARBA" id="ARBA00023235"/>
    </source>
</evidence>
<proteinExistence type="inferred from homology"/>
<dbReference type="Pfam" id="PF00271">
    <property type="entry name" value="Helicase_C"/>
    <property type="match status" value="1"/>
</dbReference>
<dbReference type="Pfam" id="PF00270">
    <property type="entry name" value="DEAD"/>
    <property type="match status" value="1"/>
</dbReference>
<feature type="domain" description="Helicase C-terminal" evidence="12">
    <location>
        <begin position="306"/>
        <end position="456"/>
    </location>
</feature>
<dbReference type="SMART" id="SM00490">
    <property type="entry name" value="HELICc"/>
    <property type="match status" value="1"/>
</dbReference>
<dbReference type="InterPro" id="IPR027417">
    <property type="entry name" value="P-loop_NTPase"/>
</dbReference>
<evidence type="ECO:0000256" key="6">
    <source>
        <dbReference type="ARBA" id="ARBA00022840"/>
    </source>
</evidence>
<evidence type="ECO:0000259" key="12">
    <source>
        <dbReference type="PROSITE" id="PS51194"/>
    </source>
</evidence>
<dbReference type="InterPro" id="IPR001650">
    <property type="entry name" value="Helicase_C-like"/>
</dbReference>
<keyword evidence="6" id="KW-0067">ATP-binding</keyword>
<dbReference type="InterPro" id="IPR014001">
    <property type="entry name" value="Helicase_ATP-bd"/>
</dbReference>
<keyword evidence="8" id="KW-0413">Isomerase</keyword>
<dbReference type="GO" id="GO:0006281">
    <property type="term" value="P:DNA repair"/>
    <property type="evidence" value="ECO:0007669"/>
    <property type="project" value="TreeGrafter"/>
</dbReference>
<keyword evidence="2" id="KW-0479">Metal-binding</keyword>